<keyword evidence="1" id="KW-0812">Transmembrane</keyword>
<dbReference type="Proteomes" id="UP000198964">
    <property type="component" value="Unassembled WGS sequence"/>
</dbReference>
<organism evidence="2 3">
    <name type="scientific">Sunxiuqinia elliptica</name>
    <dbReference type="NCBI Taxonomy" id="655355"/>
    <lineage>
        <taxon>Bacteria</taxon>
        <taxon>Pseudomonadati</taxon>
        <taxon>Bacteroidota</taxon>
        <taxon>Bacteroidia</taxon>
        <taxon>Marinilabiliales</taxon>
        <taxon>Prolixibacteraceae</taxon>
        <taxon>Sunxiuqinia</taxon>
    </lineage>
</organism>
<keyword evidence="1" id="KW-0472">Membrane</keyword>
<evidence type="ECO:0000313" key="3">
    <source>
        <dbReference type="Proteomes" id="UP000198964"/>
    </source>
</evidence>
<feature type="transmembrane region" description="Helical" evidence="1">
    <location>
        <begin position="70"/>
        <end position="89"/>
    </location>
</feature>
<evidence type="ECO:0000256" key="1">
    <source>
        <dbReference type="SAM" id="Phobius"/>
    </source>
</evidence>
<name>A0A1I2FW38_9BACT</name>
<sequence>MKTTDIKDIWQSKVDTKIKPYSDAELNELVVKSARKAMKTIQPGWILRLIIYAVSLYLIINLAVGNDSLGLKLIDLGALLILSVSYLIWERSARTMNKFARNSPVKEWLEYRIREVEKDIRIKSRYGILIYASAIILGFSIPFTSWLLTNSFHAITALITFSIILAFVLTIRFRFNKNYTQTLKELKELHNQLEITPE</sequence>
<dbReference type="STRING" id="655355.SAMN05216283_102615"/>
<evidence type="ECO:0000313" key="2">
    <source>
        <dbReference type="EMBL" id="SFF08726.1"/>
    </source>
</evidence>
<keyword evidence="1" id="KW-1133">Transmembrane helix</keyword>
<reference evidence="2 3" key="1">
    <citation type="submission" date="2016-10" db="EMBL/GenBank/DDBJ databases">
        <authorList>
            <person name="de Groot N.N."/>
        </authorList>
    </citation>
    <scope>NUCLEOTIDE SEQUENCE [LARGE SCALE GENOMIC DNA]</scope>
    <source>
        <strain evidence="2 3">CGMCC 1.9156</strain>
    </source>
</reference>
<feature type="transmembrane region" description="Helical" evidence="1">
    <location>
        <begin position="154"/>
        <end position="175"/>
    </location>
</feature>
<gene>
    <name evidence="2" type="ORF">SAMN05216283_102615</name>
</gene>
<dbReference type="EMBL" id="FONW01000002">
    <property type="protein sequence ID" value="SFF08726.1"/>
    <property type="molecule type" value="Genomic_DNA"/>
</dbReference>
<feature type="transmembrane region" description="Helical" evidence="1">
    <location>
        <begin position="128"/>
        <end position="148"/>
    </location>
</feature>
<feature type="transmembrane region" description="Helical" evidence="1">
    <location>
        <begin position="45"/>
        <end position="64"/>
    </location>
</feature>
<accession>A0A1I2FW38</accession>
<protein>
    <submittedName>
        <fullName evidence="2">Uncharacterized protein</fullName>
    </submittedName>
</protein>
<dbReference type="RefSeq" id="WP_093919257.1">
    <property type="nucleotide sequence ID" value="NZ_FONW01000002.1"/>
</dbReference>
<dbReference type="AlphaFoldDB" id="A0A1I2FW38"/>
<proteinExistence type="predicted"/>
<keyword evidence="3" id="KW-1185">Reference proteome</keyword>